<reference evidence="3 4" key="1">
    <citation type="journal article" date="2013" name="Genome Announc.">
        <title>Draft Genome Sequence of the Cellulolytic, Mesophilic, Anaerobic Bacterium Clostridium termitidis Strain CT1112 (DSM 5398).</title>
        <authorList>
            <person name="Lal S."/>
            <person name="Ramachandran U."/>
            <person name="Zhang X."/>
            <person name="Munir R."/>
            <person name="Sparling R."/>
            <person name="Levin D.B."/>
        </authorList>
    </citation>
    <scope>NUCLEOTIDE SEQUENCE [LARGE SCALE GENOMIC DNA]</scope>
    <source>
        <strain evidence="3 4">CT1112</strain>
    </source>
</reference>
<evidence type="ECO:0000256" key="1">
    <source>
        <dbReference type="SAM" id="Phobius"/>
    </source>
</evidence>
<dbReference type="Proteomes" id="UP000014155">
    <property type="component" value="Unassembled WGS sequence"/>
</dbReference>
<keyword evidence="3" id="KW-0378">Hydrolase</keyword>
<feature type="transmembrane region" description="Helical" evidence="1">
    <location>
        <begin position="6"/>
        <end position="28"/>
    </location>
</feature>
<dbReference type="GO" id="GO:0003677">
    <property type="term" value="F:DNA binding"/>
    <property type="evidence" value="ECO:0007669"/>
    <property type="project" value="InterPro"/>
</dbReference>
<dbReference type="FunFam" id="3.20.20.150:FF:000017">
    <property type="entry name" value="Endonuclease IV related protein"/>
    <property type="match status" value="1"/>
</dbReference>
<dbReference type="PANTHER" id="PTHR21445">
    <property type="entry name" value="ENDONUCLEASE IV ENDODEOXYRIBONUCLEASE IV"/>
    <property type="match status" value="1"/>
</dbReference>
<keyword evidence="1" id="KW-1133">Transmembrane helix</keyword>
<keyword evidence="3" id="KW-0255">Endonuclease</keyword>
<dbReference type="PANTHER" id="PTHR21445:SF0">
    <property type="entry name" value="APURINIC-APYRIMIDINIC ENDONUCLEASE"/>
    <property type="match status" value="1"/>
</dbReference>
<dbReference type="GO" id="GO:0008081">
    <property type="term" value="F:phosphoric diester hydrolase activity"/>
    <property type="evidence" value="ECO:0007669"/>
    <property type="project" value="TreeGrafter"/>
</dbReference>
<dbReference type="STRING" id="1195236.CTER_0257"/>
<keyword evidence="1" id="KW-0812">Transmembrane</keyword>
<dbReference type="InterPro" id="IPR036237">
    <property type="entry name" value="Xyl_isomerase-like_sf"/>
</dbReference>
<accession>S0FPD9</accession>
<dbReference type="GO" id="GO:0008270">
    <property type="term" value="F:zinc ion binding"/>
    <property type="evidence" value="ECO:0007669"/>
    <property type="project" value="InterPro"/>
</dbReference>
<dbReference type="EC" id="3.1.21.2" evidence="3"/>
<dbReference type="CDD" id="cd00019">
    <property type="entry name" value="AP2Ec"/>
    <property type="match status" value="1"/>
</dbReference>
<dbReference type="PATRIC" id="fig|1195236.3.peg.562"/>
<evidence type="ECO:0000259" key="2">
    <source>
        <dbReference type="Pfam" id="PF01261"/>
    </source>
</evidence>
<dbReference type="InterPro" id="IPR013022">
    <property type="entry name" value="Xyl_isomerase-like_TIM-brl"/>
</dbReference>
<organism evidence="3 4">
    <name type="scientific">Ruminiclostridium cellobioparum subsp. termitidis CT1112</name>
    <dbReference type="NCBI Taxonomy" id="1195236"/>
    <lineage>
        <taxon>Bacteria</taxon>
        <taxon>Bacillati</taxon>
        <taxon>Bacillota</taxon>
        <taxon>Clostridia</taxon>
        <taxon>Eubacteriales</taxon>
        <taxon>Oscillospiraceae</taxon>
        <taxon>Ruminiclostridium</taxon>
    </lineage>
</organism>
<evidence type="ECO:0000313" key="4">
    <source>
        <dbReference type="Proteomes" id="UP000014155"/>
    </source>
</evidence>
<feature type="domain" description="Xylose isomerase-like TIM barrel" evidence="2">
    <location>
        <begin position="64"/>
        <end position="292"/>
    </location>
</feature>
<evidence type="ECO:0000313" key="3">
    <source>
        <dbReference type="EMBL" id="EMS73752.1"/>
    </source>
</evidence>
<dbReference type="GO" id="GO:0006284">
    <property type="term" value="P:base-excision repair"/>
    <property type="evidence" value="ECO:0007669"/>
    <property type="project" value="TreeGrafter"/>
</dbReference>
<keyword evidence="4" id="KW-1185">Reference proteome</keyword>
<dbReference type="InterPro" id="IPR001719">
    <property type="entry name" value="AP_endonuc_2"/>
</dbReference>
<dbReference type="SMART" id="SM00518">
    <property type="entry name" value="AP2Ec"/>
    <property type="match status" value="1"/>
</dbReference>
<dbReference type="AlphaFoldDB" id="S0FPD9"/>
<dbReference type="Gene3D" id="3.20.20.150">
    <property type="entry name" value="Divalent-metal-dependent TIM barrel enzymes"/>
    <property type="match status" value="1"/>
</dbReference>
<protein>
    <submittedName>
        <fullName evidence="3">Endonuclease IV</fullName>
        <ecNumber evidence="3">3.1.21.2</ecNumber>
    </submittedName>
</protein>
<dbReference type="GO" id="GO:0008833">
    <property type="term" value="F:deoxyribonuclease IV (phage-T4-induced) activity"/>
    <property type="evidence" value="ECO:0007669"/>
    <property type="project" value="UniProtKB-EC"/>
</dbReference>
<dbReference type="GO" id="GO:0003906">
    <property type="term" value="F:DNA-(apurinic or apyrimidinic site) endonuclease activity"/>
    <property type="evidence" value="ECO:0007669"/>
    <property type="project" value="TreeGrafter"/>
</dbReference>
<sequence length="308" mass="35112">MNFWYSQAAVILTGNIDTIIYGMFFMQLIKSTWIINMDKLLFGISGLPIYSGLRNMSYAVGIYFLESIGLDAMELLFVRNVNVTDNNKESILRAKLENNFYLSAHASHYINLNADEKEKQEQSLERIKNAMEGLAKVEGRSLVFHPGYYLNDSKEETFNTIKENLSKLPYKGIDYRLETTGKGTQFGTLEELIGLCKEVRTCKLCIDFSHIHARGNGCLKNYNDFAGILQNILDQLGRDALDDLHIHMGGIQYNEKGERNHIRLFESDFNYVDCLKALKDFKVKGCVISEGPVVEKDALLLKNAYKQL</sequence>
<dbReference type="eggNOG" id="COG0648">
    <property type="taxonomic scope" value="Bacteria"/>
</dbReference>
<dbReference type="SUPFAM" id="SSF51658">
    <property type="entry name" value="Xylose isomerase-like"/>
    <property type="match status" value="1"/>
</dbReference>
<keyword evidence="3" id="KW-0540">Nuclease</keyword>
<dbReference type="Pfam" id="PF01261">
    <property type="entry name" value="AP_endonuc_2"/>
    <property type="match status" value="1"/>
</dbReference>
<keyword evidence="1" id="KW-0472">Membrane</keyword>
<name>S0FPD9_RUMCE</name>
<gene>
    <name evidence="3" type="ORF">CTER_0257</name>
</gene>
<proteinExistence type="predicted"/>
<comment type="caution">
    <text evidence="3">The sequence shown here is derived from an EMBL/GenBank/DDBJ whole genome shotgun (WGS) entry which is preliminary data.</text>
</comment>
<dbReference type="EMBL" id="AORV01000015">
    <property type="protein sequence ID" value="EMS73752.1"/>
    <property type="molecule type" value="Genomic_DNA"/>
</dbReference>